<organism evidence="4 5">
    <name type="scientific">Candidatus Marimicrobium litorale</name>
    <dbReference type="NCBI Taxonomy" id="2518991"/>
    <lineage>
        <taxon>Bacteria</taxon>
        <taxon>Pseudomonadati</taxon>
        <taxon>Pseudomonadota</taxon>
        <taxon>Gammaproteobacteria</taxon>
        <taxon>Cellvibrionales</taxon>
        <taxon>Halieaceae</taxon>
        <taxon>Marimicrobium</taxon>
    </lineage>
</organism>
<gene>
    <name evidence="4" type="ORF">EYC82_16200</name>
</gene>
<accession>A0ABT3T9D0</accession>
<dbReference type="RefSeq" id="WP_279250591.1">
    <property type="nucleotide sequence ID" value="NZ_SHNO01000001.1"/>
</dbReference>
<reference evidence="4" key="1">
    <citation type="submission" date="2019-02" db="EMBL/GenBank/DDBJ databases">
        <authorList>
            <person name="Li S.-H."/>
        </authorList>
    </citation>
    <scope>NUCLEOTIDE SEQUENCE</scope>
    <source>
        <strain evidence="4">IMCC11814</strain>
    </source>
</reference>
<name>A0ABT3T9D0_9GAMM</name>
<dbReference type="Proteomes" id="UP001143304">
    <property type="component" value="Unassembled WGS sequence"/>
</dbReference>
<proteinExistence type="predicted"/>
<keyword evidence="2" id="KW-0732">Signal</keyword>
<comment type="subcellular location">
    <subcellularLocation>
        <location evidence="1">Cell envelope</location>
    </subcellularLocation>
</comment>
<comment type="caution">
    <text evidence="4">The sequence shown here is derived from an EMBL/GenBank/DDBJ whole genome shotgun (WGS) entry which is preliminary data.</text>
</comment>
<dbReference type="Gene3D" id="1.20.1420.20">
    <property type="entry name" value="M75 peptidase, HXXE motif"/>
    <property type="match status" value="1"/>
</dbReference>
<dbReference type="InterPro" id="IPR034984">
    <property type="entry name" value="Imelysin-like_IPPA"/>
</dbReference>
<evidence type="ECO:0000256" key="2">
    <source>
        <dbReference type="ARBA" id="ARBA00022729"/>
    </source>
</evidence>
<dbReference type="EMBL" id="SHNO01000001">
    <property type="protein sequence ID" value="MCX2978894.1"/>
    <property type="molecule type" value="Genomic_DNA"/>
</dbReference>
<evidence type="ECO:0000313" key="4">
    <source>
        <dbReference type="EMBL" id="MCX2978894.1"/>
    </source>
</evidence>
<dbReference type="PROSITE" id="PS51257">
    <property type="entry name" value="PROKAR_LIPOPROTEIN"/>
    <property type="match status" value="1"/>
</dbReference>
<feature type="domain" description="Imelysin-like" evidence="3">
    <location>
        <begin position="53"/>
        <end position="352"/>
    </location>
</feature>
<dbReference type="InterPro" id="IPR038352">
    <property type="entry name" value="Imelysin_sf"/>
</dbReference>
<evidence type="ECO:0000259" key="3">
    <source>
        <dbReference type="Pfam" id="PF09375"/>
    </source>
</evidence>
<dbReference type="CDD" id="cd14659">
    <property type="entry name" value="Imelysin-like_IPPA"/>
    <property type="match status" value="1"/>
</dbReference>
<dbReference type="Pfam" id="PF09375">
    <property type="entry name" value="Peptidase_M75"/>
    <property type="match status" value="1"/>
</dbReference>
<keyword evidence="5" id="KW-1185">Reference proteome</keyword>
<evidence type="ECO:0000313" key="5">
    <source>
        <dbReference type="Proteomes" id="UP001143304"/>
    </source>
</evidence>
<sequence>MPEYLRLPVIPLALSLTLAACVDSGTGGSDSQPATGDNFDFTSMFVNYADNIILPNYAAVAELAAPLGTSSGSIASYCESIASTEESAARESAGSQWENLMDAVQATEMHLFGPALDNNSSLTYRLNSSAAGELSLCGVDQALVQASEDSSFSISSKTVVQRGIGAVEYLLFSEDLNHHCPSQIAETADWDARPDDEKKRLRCDYAITIAQDIADAAETLHDAWSSTSGDYRSRFVDPANVSDSLTALSDALFYLDLDVKDRKLGVPIGINDGCPGISCPDAVESPYREYSLAGIRANLLAFGTLMTGADGLGFDDLIDAAGMPELNRRFTDHTAIAVAVIDNSNDSLVTQAAALDTSAQETECINAFANPDFVGEFPACNLLGHIKALTDDLKVGFVAAINVDLPDRAQTDND</sequence>
<evidence type="ECO:0000256" key="1">
    <source>
        <dbReference type="ARBA" id="ARBA00004196"/>
    </source>
</evidence>
<protein>
    <recommendedName>
        <fullName evidence="3">Imelysin-like domain-containing protein</fullName>
    </recommendedName>
</protein>
<dbReference type="InterPro" id="IPR018976">
    <property type="entry name" value="Imelysin-like"/>
</dbReference>